<dbReference type="OrthoDB" id="3373978at2"/>
<proteinExistence type="predicted"/>
<evidence type="ECO:0000313" key="1">
    <source>
        <dbReference type="EMBL" id="ALX04457.1"/>
    </source>
</evidence>
<dbReference type="STRING" id="2041.AERYTH_07010"/>
<protein>
    <recommendedName>
        <fullName evidence="3">ATP-grasp domain-containing protein</fullName>
    </recommendedName>
</protein>
<dbReference type="EMBL" id="CP011502">
    <property type="protein sequence ID" value="ALX04457.1"/>
    <property type="molecule type" value="Genomic_DNA"/>
</dbReference>
<dbReference type="PANTHER" id="PTHR39217">
    <property type="match status" value="1"/>
</dbReference>
<evidence type="ECO:0008006" key="3">
    <source>
        <dbReference type="Google" id="ProtNLM"/>
    </source>
</evidence>
<sequence>MHIAWAVGKTFAHHDPDLPLLTAAMTARGLDAQTAVWDDPDVDWGAYDLVVVRSCWDYVPRRAEFLAWADAVPRLANPAAVLRWNTDKTYLRALDEAGVAVVPTAWSVRSVDDLPAAEEWVVKPTVSAGAADTARWSDPEQAVAHSRRLLDSGRATMTQPYVDAVDTEGETGILLFGGTVSHAFRKGALLTRGDDPRSLPELKEDIGPREPSADQVAFAQHAVHVARELTGHELLYARVDVVTGPDGRPRLMELELTEPSFFLPHTATGAATFADALVARLSG</sequence>
<accession>A0A0U4B931</accession>
<dbReference type="RefSeq" id="WP_067856438.1">
    <property type="nucleotide sequence ID" value="NZ_CP011502.1"/>
</dbReference>
<dbReference type="SUPFAM" id="SSF56059">
    <property type="entry name" value="Glutathione synthetase ATP-binding domain-like"/>
    <property type="match status" value="1"/>
</dbReference>
<name>A0A0U4B931_9ACTN</name>
<keyword evidence="2" id="KW-1185">Reference proteome</keyword>
<evidence type="ECO:0000313" key="2">
    <source>
        <dbReference type="Proteomes" id="UP000067689"/>
    </source>
</evidence>
<gene>
    <name evidence="1" type="ORF">AERYTH_07010</name>
</gene>
<dbReference type="InterPro" id="IPR053191">
    <property type="entry name" value="DcsG_Biosynth_Enzyme"/>
</dbReference>
<dbReference type="PANTHER" id="PTHR39217:SF1">
    <property type="entry name" value="GLUTATHIONE SYNTHETASE"/>
    <property type="match status" value="1"/>
</dbReference>
<dbReference type="PATRIC" id="fig|2041.4.peg.1469"/>
<dbReference type="AlphaFoldDB" id="A0A0U4B931"/>
<reference evidence="1 2" key="1">
    <citation type="journal article" date="1991" name="Int. J. Syst. Bacteriol.">
        <title>Description of the erythromycin-producing bacterium Arthrobacter sp. strain NRRL B-3381 as Aeromicrobium erythreum gen. nov., sp. nov.</title>
        <authorList>
            <person name="Miller E.S."/>
            <person name="Woese C.R."/>
            <person name="Brenner S."/>
        </authorList>
    </citation>
    <scope>NUCLEOTIDE SEQUENCE [LARGE SCALE GENOMIC DNA]</scope>
    <source>
        <strain evidence="1 2">AR18</strain>
    </source>
</reference>
<dbReference type="Proteomes" id="UP000067689">
    <property type="component" value="Chromosome"/>
</dbReference>
<dbReference type="KEGG" id="aer:AERYTH_07010"/>
<organism evidence="1 2">
    <name type="scientific">Aeromicrobium erythreum</name>
    <dbReference type="NCBI Taxonomy" id="2041"/>
    <lineage>
        <taxon>Bacteria</taxon>
        <taxon>Bacillati</taxon>
        <taxon>Actinomycetota</taxon>
        <taxon>Actinomycetes</taxon>
        <taxon>Propionibacteriales</taxon>
        <taxon>Nocardioidaceae</taxon>
        <taxon>Aeromicrobium</taxon>
    </lineage>
</organism>